<feature type="signal peptide" evidence="1">
    <location>
        <begin position="1"/>
        <end position="20"/>
    </location>
</feature>
<gene>
    <name evidence="4" type="ORF">KILIM_080_00050</name>
</gene>
<reference evidence="4 5" key="1">
    <citation type="submission" date="2012-08" db="EMBL/GenBank/DDBJ databases">
        <title>Whole genome shotgun sequence of Kineosphaera limosa NBRC 100340.</title>
        <authorList>
            <person name="Yoshida I."/>
            <person name="Isaki S."/>
            <person name="Hosoyama A."/>
            <person name="Tsuchikane K."/>
            <person name="Katsumata H."/>
            <person name="Ando Y."/>
            <person name="Ohji S."/>
            <person name="Hamada M."/>
            <person name="Tamura T."/>
            <person name="Yamazoe A."/>
            <person name="Yamazaki S."/>
            <person name="Fujita N."/>
        </authorList>
    </citation>
    <scope>NUCLEOTIDE SEQUENCE [LARGE SCALE GENOMIC DNA]</scope>
    <source>
        <strain evidence="4 5">NBRC 100340</strain>
    </source>
</reference>
<keyword evidence="5" id="KW-1185">Reference proteome</keyword>
<keyword evidence="1" id="KW-0732">Signal</keyword>
<evidence type="ECO:0000313" key="4">
    <source>
        <dbReference type="EMBL" id="GAB97734.1"/>
    </source>
</evidence>
<dbReference type="InterPro" id="IPR013595">
    <property type="entry name" value="Pept_S33_TAP-like_C"/>
</dbReference>
<feature type="domain" description="AB hydrolase-1" evidence="2">
    <location>
        <begin position="98"/>
        <end position="252"/>
    </location>
</feature>
<evidence type="ECO:0000256" key="1">
    <source>
        <dbReference type="SAM" id="SignalP"/>
    </source>
</evidence>
<dbReference type="Pfam" id="PF00561">
    <property type="entry name" value="Abhydrolase_1"/>
    <property type="match status" value="1"/>
</dbReference>
<comment type="caution">
    <text evidence="4">The sequence shown here is derived from an EMBL/GenBank/DDBJ whole genome shotgun (WGS) entry which is preliminary data.</text>
</comment>
<proteinExistence type="predicted"/>
<feature type="chain" id="PRO_5003896600" evidence="1">
    <location>
        <begin position="21"/>
        <end position="557"/>
    </location>
</feature>
<protein>
    <submittedName>
        <fullName evidence="4">Putative peptidase S33 family protein</fullName>
    </submittedName>
</protein>
<accession>K6XFW9</accession>
<evidence type="ECO:0000259" key="3">
    <source>
        <dbReference type="Pfam" id="PF08386"/>
    </source>
</evidence>
<evidence type="ECO:0000259" key="2">
    <source>
        <dbReference type="Pfam" id="PF00561"/>
    </source>
</evidence>
<dbReference type="STRING" id="1184609.KILIM_080_00050"/>
<name>K6XFW9_9MICO</name>
<dbReference type="Gene3D" id="3.40.50.1820">
    <property type="entry name" value="alpha/beta hydrolase"/>
    <property type="match status" value="2"/>
</dbReference>
<dbReference type="AlphaFoldDB" id="K6XFW9"/>
<dbReference type="SUPFAM" id="SSF53474">
    <property type="entry name" value="alpha/beta-Hydrolases"/>
    <property type="match status" value="1"/>
</dbReference>
<dbReference type="Pfam" id="PF08386">
    <property type="entry name" value="Abhydrolase_4"/>
    <property type="match status" value="1"/>
</dbReference>
<dbReference type="GO" id="GO:0003824">
    <property type="term" value="F:catalytic activity"/>
    <property type="evidence" value="ECO:0007669"/>
    <property type="project" value="UniProtKB-ARBA"/>
</dbReference>
<dbReference type="InterPro" id="IPR000073">
    <property type="entry name" value="AB_hydrolase_1"/>
</dbReference>
<sequence>MGVALGVVLAGIVPAATAQAAGGVDGKDSTGQAIPAATQGAVAGQVVANTKGIEWTRCGGMQCATLTVPLDYANPAGGTMELTVSRRPADNPKQRIGVLVTNPGGPGVPASFTLPLFAQTLSRDIRARFDLIGINPRGTGMDMMAMCIGKPGQPAPEIDFMFPITPAQVQAQLAADAFTVALCKADTENNRILGHMSTGDSARDIDAVRAAMGEKAVNFYGVSYGSVLGATYTQLFPDRTRAVIVDGALDPVAWTGGRRDTVNQPMTARLGSHLGGQKALMSAIAECERVGARFCAEHQTIRKDWTELVRQLRKKPIELGDGTDGLALTFDSVIAMINGGLYDYEGVPDVLGMIHLLNQVATAGPNPPAAVEARAQRAYTKVERRDAANRKNRIGYDPPAPPDDEEQWPPMYAASFTGVVCDDGKQPSDPQAWVRAAKAADKAAPGFGSLWTWTSSVCAKWPFHSPGALRGAFNKPSKGGMLILNTTNDPATPYAGAIALRNTRQDSRLITVPGWGHAVLDTSGCASTIRDRYLLTGRLPVIDQHCRQDHALFPRLD</sequence>
<evidence type="ECO:0000313" key="5">
    <source>
        <dbReference type="Proteomes" id="UP000008366"/>
    </source>
</evidence>
<dbReference type="EMBL" id="BAHD01000080">
    <property type="protein sequence ID" value="GAB97734.1"/>
    <property type="molecule type" value="Genomic_DNA"/>
</dbReference>
<dbReference type="eggNOG" id="COG0596">
    <property type="taxonomic scope" value="Bacteria"/>
</dbReference>
<dbReference type="Proteomes" id="UP000008366">
    <property type="component" value="Unassembled WGS sequence"/>
</dbReference>
<dbReference type="InterPro" id="IPR029058">
    <property type="entry name" value="AB_hydrolase_fold"/>
</dbReference>
<organism evidence="4 5">
    <name type="scientific">Kineosphaera limosa NBRC 100340</name>
    <dbReference type="NCBI Taxonomy" id="1184609"/>
    <lineage>
        <taxon>Bacteria</taxon>
        <taxon>Bacillati</taxon>
        <taxon>Actinomycetota</taxon>
        <taxon>Actinomycetes</taxon>
        <taxon>Micrococcales</taxon>
        <taxon>Dermatophilaceae</taxon>
        <taxon>Kineosphaera</taxon>
    </lineage>
</organism>
<feature type="domain" description="Peptidase S33 tripeptidyl aminopeptidase-like C-terminal" evidence="3">
    <location>
        <begin position="445"/>
        <end position="546"/>
    </location>
</feature>